<evidence type="ECO:0000256" key="1">
    <source>
        <dbReference type="ARBA" id="ARBA00004123"/>
    </source>
</evidence>
<dbReference type="FunFam" id="2.60.120.330:FF:000015">
    <property type="entry name" value="Protein DMR6-LIKE OXYGENASE 1"/>
    <property type="match status" value="1"/>
</dbReference>
<dbReference type="GO" id="GO:0009805">
    <property type="term" value="P:coumarin biosynthetic process"/>
    <property type="evidence" value="ECO:0007669"/>
    <property type="project" value="UniProtKB-ARBA"/>
</dbReference>
<dbReference type="PANTHER" id="PTHR47991">
    <property type="entry name" value="OXOGLUTARATE/IRON-DEPENDENT DIOXYGENASE"/>
    <property type="match status" value="1"/>
</dbReference>
<dbReference type="InterPro" id="IPR050295">
    <property type="entry name" value="Plant_2OG-oxidoreductases"/>
</dbReference>
<evidence type="ECO:0000256" key="3">
    <source>
        <dbReference type="ARBA" id="ARBA00008056"/>
    </source>
</evidence>
<dbReference type="Pfam" id="PF14226">
    <property type="entry name" value="DIOX_N"/>
    <property type="match status" value="1"/>
</dbReference>
<dbReference type="Proteomes" id="UP000298416">
    <property type="component" value="Unassembled WGS sequence"/>
</dbReference>
<reference evidence="11" key="1">
    <citation type="submission" date="2018-01" db="EMBL/GenBank/DDBJ databases">
        <authorList>
            <person name="Mao J.F."/>
        </authorList>
    </citation>
    <scope>NUCLEOTIDE SEQUENCE</scope>
    <source>
        <strain evidence="11">Huo1</strain>
        <tissue evidence="11">Leaf</tissue>
    </source>
</reference>
<keyword evidence="12" id="KW-1185">Reference proteome</keyword>
<comment type="similarity">
    <text evidence="3 9">Belongs to the iron/ascorbate-dependent oxidoreductase family.</text>
</comment>
<organism evidence="11">
    <name type="scientific">Salvia splendens</name>
    <name type="common">Scarlet sage</name>
    <dbReference type="NCBI Taxonomy" id="180675"/>
    <lineage>
        <taxon>Eukaryota</taxon>
        <taxon>Viridiplantae</taxon>
        <taxon>Streptophyta</taxon>
        <taxon>Embryophyta</taxon>
        <taxon>Tracheophyta</taxon>
        <taxon>Spermatophyta</taxon>
        <taxon>Magnoliopsida</taxon>
        <taxon>eudicotyledons</taxon>
        <taxon>Gunneridae</taxon>
        <taxon>Pentapetalae</taxon>
        <taxon>asterids</taxon>
        <taxon>lamiids</taxon>
        <taxon>Lamiales</taxon>
        <taxon>Lamiaceae</taxon>
        <taxon>Nepetoideae</taxon>
        <taxon>Mentheae</taxon>
        <taxon>Salviinae</taxon>
        <taxon>Salvia</taxon>
        <taxon>Salvia subgen. Calosphace</taxon>
        <taxon>core Calosphace</taxon>
    </lineage>
</organism>
<evidence type="ECO:0000313" key="12">
    <source>
        <dbReference type="Proteomes" id="UP000298416"/>
    </source>
</evidence>
<dbReference type="InterPro" id="IPR027443">
    <property type="entry name" value="IPNS-like_sf"/>
</dbReference>
<keyword evidence="7" id="KW-0539">Nucleus</keyword>
<evidence type="ECO:0000256" key="7">
    <source>
        <dbReference type="ARBA" id="ARBA00023242"/>
    </source>
</evidence>
<dbReference type="SUPFAM" id="SSF51197">
    <property type="entry name" value="Clavaminate synthase-like"/>
    <property type="match status" value="1"/>
</dbReference>
<dbReference type="GO" id="GO:0016706">
    <property type="term" value="F:2-oxoglutarate-dependent dioxygenase activity"/>
    <property type="evidence" value="ECO:0007669"/>
    <property type="project" value="UniProtKB-ARBA"/>
</dbReference>
<protein>
    <recommendedName>
        <fullName evidence="10">Fe2OG dioxygenase domain-containing protein</fullName>
    </recommendedName>
</protein>
<dbReference type="GO" id="GO:0046872">
    <property type="term" value="F:metal ion binding"/>
    <property type="evidence" value="ECO:0007669"/>
    <property type="project" value="UniProtKB-KW"/>
</dbReference>
<dbReference type="InterPro" id="IPR005123">
    <property type="entry name" value="Oxoglu/Fe-dep_dioxygenase_dom"/>
</dbReference>
<dbReference type="Gene3D" id="2.60.120.330">
    <property type="entry name" value="B-lactam Antibiotic, Isopenicillin N Synthase, Chain"/>
    <property type="match status" value="1"/>
</dbReference>
<dbReference type="PROSITE" id="PS51471">
    <property type="entry name" value="FE2OG_OXY"/>
    <property type="match status" value="1"/>
</dbReference>
<dbReference type="Pfam" id="PF03171">
    <property type="entry name" value="2OG-FeII_Oxy"/>
    <property type="match status" value="1"/>
</dbReference>
<dbReference type="EMBL" id="PNBA02000005">
    <property type="protein sequence ID" value="KAG6423307.1"/>
    <property type="molecule type" value="Genomic_DNA"/>
</dbReference>
<comment type="caution">
    <text evidence="11">The sequence shown here is derived from an EMBL/GenBank/DDBJ whole genome shotgun (WGS) entry which is preliminary data.</text>
</comment>
<name>A0A8X8Y399_SALSN</name>
<gene>
    <name evidence="11" type="ORF">SASPL_113700</name>
</gene>
<feature type="domain" description="Fe2OG dioxygenase" evidence="10">
    <location>
        <begin position="205"/>
        <end position="305"/>
    </location>
</feature>
<keyword evidence="6 9" id="KW-0408">Iron</keyword>
<sequence length="363" mass="40709">MADNTHSAEDQYFTSTMTLAQMGISTVPESYILPPADRPTLELTPPSSFSALPLIDLSSLENPVRQSQVIEQVQVACKEFGGFQVINHGIHVSLTDEALDVAEDFFEMPNDAKMRLASTNVHEPVRYGTSVNQVKDKVQYWRDFIKHYSNPISTWIDLWPSEPPTYKKKMGNYAKAVLLLHTKLMQIIFKSLGLRSDYLQNDVEQGSQVLAVNCYPACPEPKLALGLPRHSDYGLLTIILQNQEGLEVMGNDEKWQPVPVINEALVVQLGDQMEVLSNGRYKSIVHRATLNSEKKRLSIASLHSLAINKKIAPAPDLVDEGHPSSYKEGSFEDFLKFLSDNDILEGRYIDTLKQNADSVYEAK</sequence>
<dbReference type="AlphaFoldDB" id="A0A8X8Y399"/>
<evidence type="ECO:0000259" key="10">
    <source>
        <dbReference type="PROSITE" id="PS51471"/>
    </source>
</evidence>
<evidence type="ECO:0000256" key="6">
    <source>
        <dbReference type="ARBA" id="ARBA00023004"/>
    </source>
</evidence>
<evidence type="ECO:0000256" key="8">
    <source>
        <dbReference type="ARBA" id="ARBA00059922"/>
    </source>
</evidence>
<keyword evidence="9" id="KW-0560">Oxidoreductase</keyword>
<evidence type="ECO:0000313" key="11">
    <source>
        <dbReference type="EMBL" id="KAG6423307.1"/>
    </source>
</evidence>
<dbReference type="InterPro" id="IPR026992">
    <property type="entry name" value="DIOX_N"/>
</dbReference>
<evidence type="ECO:0000256" key="4">
    <source>
        <dbReference type="ARBA" id="ARBA00022490"/>
    </source>
</evidence>
<evidence type="ECO:0000256" key="2">
    <source>
        <dbReference type="ARBA" id="ARBA00004496"/>
    </source>
</evidence>
<comment type="subcellular location">
    <subcellularLocation>
        <location evidence="2">Cytoplasm</location>
    </subcellularLocation>
    <subcellularLocation>
        <location evidence="1">Nucleus</location>
    </subcellularLocation>
</comment>
<dbReference type="GO" id="GO:0005737">
    <property type="term" value="C:cytoplasm"/>
    <property type="evidence" value="ECO:0007669"/>
    <property type="project" value="UniProtKB-SubCell"/>
</dbReference>
<evidence type="ECO:0000256" key="9">
    <source>
        <dbReference type="RuleBase" id="RU003682"/>
    </source>
</evidence>
<accession>A0A8X8Y399</accession>
<reference evidence="11" key="2">
    <citation type="submission" date="2020-08" db="EMBL/GenBank/DDBJ databases">
        <title>Plant Genome Project.</title>
        <authorList>
            <person name="Zhang R.-G."/>
        </authorList>
    </citation>
    <scope>NUCLEOTIDE SEQUENCE</scope>
    <source>
        <strain evidence="11">Huo1</strain>
        <tissue evidence="11">Leaf</tissue>
    </source>
</reference>
<dbReference type="GO" id="GO:0002238">
    <property type="term" value="P:response to molecule of fungal origin"/>
    <property type="evidence" value="ECO:0007669"/>
    <property type="project" value="UniProtKB-ARBA"/>
</dbReference>
<proteinExistence type="inferred from homology"/>
<keyword evidence="5 9" id="KW-0479">Metal-binding</keyword>
<dbReference type="InterPro" id="IPR044861">
    <property type="entry name" value="IPNS-like_FE2OG_OXY"/>
</dbReference>
<evidence type="ECO:0000256" key="5">
    <source>
        <dbReference type="ARBA" id="ARBA00022723"/>
    </source>
</evidence>
<keyword evidence="4" id="KW-0963">Cytoplasm</keyword>
<dbReference type="GO" id="GO:0005634">
    <property type="term" value="C:nucleus"/>
    <property type="evidence" value="ECO:0007669"/>
    <property type="project" value="UniProtKB-SubCell"/>
</dbReference>
<comment type="function">
    <text evidence="8">Involved in the regulation of shoot development and salicylic acid (SA) homeostasis.</text>
</comment>